<dbReference type="AlphaFoldDB" id="A0A2X1PVK0"/>
<reference evidence="1 2" key="1">
    <citation type="submission" date="2018-06" db="EMBL/GenBank/DDBJ databases">
        <authorList>
            <consortium name="Pathogen Informatics"/>
            <person name="Doyle S."/>
        </authorList>
    </citation>
    <scope>NUCLEOTIDE SEQUENCE [LARGE SCALE GENOMIC DNA]</scope>
    <source>
        <strain evidence="1 2">NCTC11872</strain>
    </source>
</reference>
<gene>
    <name evidence="1" type="ORF">NCTC11872_00697</name>
</gene>
<sequence>MSNANFPSVSPLDSFYTVSGLDPLKTENHAGHYFGCRITACVYVGN</sequence>
<organism evidence="1 2">
    <name type="scientific">Haemophilus influenzae</name>
    <dbReference type="NCBI Taxonomy" id="727"/>
    <lineage>
        <taxon>Bacteria</taxon>
        <taxon>Pseudomonadati</taxon>
        <taxon>Pseudomonadota</taxon>
        <taxon>Gammaproteobacteria</taxon>
        <taxon>Pasteurellales</taxon>
        <taxon>Pasteurellaceae</taxon>
        <taxon>Haemophilus</taxon>
    </lineage>
</organism>
<dbReference type="Proteomes" id="UP000249936">
    <property type="component" value="Unassembled WGS sequence"/>
</dbReference>
<proteinExistence type="predicted"/>
<name>A0A2X1PVK0_HAEIF</name>
<accession>A0A2X1PVK0</accession>
<evidence type="ECO:0000313" key="1">
    <source>
        <dbReference type="EMBL" id="SPX41103.1"/>
    </source>
</evidence>
<protein>
    <submittedName>
        <fullName evidence="1">Uncharacterized protein</fullName>
    </submittedName>
</protein>
<evidence type="ECO:0000313" key="2">
    <source>
        <dbReference type="Proteomes" id="UP000249936"/>
    </source>
</evidence>
<dbReference type="EMBL" id="UASK01000004">
    <property type="protein sequence ID" value="SPX41103.1"/>
    <property type="molecule type" value="Genomic_DNA"/>
</dbReference>